<comment type="caution">
    <text evidence="2">The sequence shown here is derived from an EMBL/GenBank/DDBJ whole genome shotgun (WGS) entry which is preliminary data.</text>
</comment>
<evidence type="ECO:0000313" key="3">
    <source>
        <dbReference type="Proteomes" id="UP000218172"/>
    </source>
</evidence>
<dbReference type="SUPFAM" id="SSF51182">
    <property type="entry name" value="RmlC-like cupins"/>
    <property type="match status" value="1"/>
</dbReference>
<name>A0A2A4MGD1_9GAMM</name>
<dbReference type="InterPro" id="IPR052044">
    <property type="entry name" value="PKS_Associated_Protein"/>
</dbReference>
<dbReference type="InterPro" id="IPR014710">
    <property type="entry name" value="RmlC-like_jellyroll"/>
</dbReference>
<accession>A0A2A4MGD1</accession>
<dbReference type="InterPro" id="IPR011051">
    <property type="entry name" value="RmlC_Cupin_sf"/>
</dbReference>
<dbReference type="Gene3D" id="2.60.120.10">
    <property type="entry name" value="Jelly Rolls"/>
    <property type="match status" value="1"/>
</dbReference>
<reference evidence="3" key="1">
    <citation type="submission" date="2017-08" db="EMBL/GenBank/DDBJ databases">
        <title>A dynamic microbial community with high functional redundancy inhabits the cold, oxic subseafloor aquifer.</title>
        <authorList>
            <person name="Tully B.J."/>
            <person name="Wheat C.G."/>
            <person name="Glazer B.T."/>
            <person name="Huber J.A."/>
        </authorList>
    </citation>
    <scope>NUCLEOTIDE SEQUENCE [LARGE SCALE GENOMIC DNA]</scope>
</reference>
<sequence>MKATIKYFDKAQEYYFQEGCFITEVSNSSDDEGLSIVQARVEPGRTTAWHFLTESVERYVILEGCGEVELGKQEISRVKAGDVVIIPAGMLQRITNNGKQDLKFLAICSPRFKTESYREG</sequence>
<evidence type="ECO:0000313" key="2">
    <source>
        <dbReference type="EMBL" id="PCH59299.1"/>
    </source>
</evidence>
<gene>
    <name evidence="2" type="ORF">COC19_07255</name>
</gene>
<organism evidence="2 3">
    <name type="scientific">SAR86 cluster bacterium</name>
    <dbReference type="NCBI Taxonomy" id="2030880"/>
    <lineage>
        <taxon>Bacteria</taxon>
        <taxon>Pseudomonadati</taxon>
        <taxon>Pseudomonadota</taxon>
        <taxon>Gammaproteobacteria</taxon>
        <taxon>SAR86 cluster</taxon>
    </lineage>
</organism>
<dbReference type="InterPro" id="IPR013096">
    <property type="entry name" value="Cupin_2"/>
</dbReference>
<feature type="domain" description="Cupin type-2" evidence="1">
    <location>
        <begin position="40"/>
        <end position="108"/>
    </location>
</feature>
<dbReference type="Proteomes" id="UP000218172">
    <property type="component" value="Unassembled WGS sequence"/>
</dbReference>
<protein>
    <submittedName>
        <fullName evidence="2">Cupin</fullName>
    </submittedName>
</protein>
<dbReference type="Pfam" id="PF07883">
    <property type="entry name" value="Cupin_2"/>
    <property type="match status" value="1"/>
</dbReference>
<dbReference type="CDD" id="cd02214">
    <property type="entry name" value="cupin_MJ1618"/>
    <property type="match status" value="1"/>
</dbReference>
<dbReference type="AlphaFoldDB" id="A0A2A4MGD1"/>
<evidence type="ECO:0000259" key="1">
    <source>
        <dbReference type="Pfam" id="PF07883"/>
    </source>
</evidence>
<proteinExistence type="predicted"/>
<dbReference type="EMBL" id="NVQR01000124">
    <property type="protein sequence ID" value="PCH59299.1"/>
    <property type="molecule type" value="Genomic_DNA"/>
</dbReference>
<dbReference type="PANTHER" id="PTHR36114:SF1">
    <property type="entry name" value="16.7 KDA PROTEIN IN WHIE LOCUS"/>
    <property type="match status" value="1"/>
</dbReference>
<dbReference type="PANTHER" id="PTHR36114">
    <property type="entry name" value="16.7 KDA PROTEIN IN WHIE LOCUS"/>
    <property type="match status" value="1"/>
</dbReference>